<name>A0A368HEE6_9GAMM</name>
<evidence type="ECO:0000313" key="4">
    <source>
        <dbReference type="Proteomes" id="UP000253250"/>
    </source>
</evidence>
<feature type="region of interest" description="Disordered" evidence="1">
    <location>
        <begin position="355"/>
        <end position="381"/>
    </location>
</feature>
<gene>
    <name evidence="3" type="ORF">C4900_13685</name>
</gene>
<dbReference type="OrthoDB" id="5915636at2"/>
<dbReference type="Pfam" id="PF01385">
    <property type="entry name" value="OrfB_IS605"/>
    <property type="match status" value="1"/>
</dbReference>
<protein>
    <recommendedName>
        <fullName evidence="2">Probable transposase IS891/IS1136/IS1341 domain-containing protein</fullName>
    </recommendedName>
</protein>
<dbReference type="InterPro" id="IPR001959">
    <property type="entry name" value="Transposase"/>
</dbReference>
<keyword evidence="4" id="KW-1185">Reference proteome</keyword>
<organism evidence="3 4">
    <name type="scientific">Acidiferrobacter thiooxydans</name>
    <dbReference type="NCBI Taxonomy" id="163359"/>
    <lineage>
        <taxon>Bacteria</taxon>
        <taxon>Pseudomonadati</taxon>
        <taxon>Pseudomonadota</taxon>
        <taxon>Gammaproteobacteria</taxon>
        <taxon>Acidiferrobacterales</taxon>
        <taxon>Acidiferrobacteraceae</taxon>
        <taxon>Acidiferrobacter</taxon>
    </lineage>
</organism>
<evidence type="ECO:0000259" key="2">
    <source>
        <dbReference type="Pfam" id="PF01385"/>
    </source>
</evidence>
<comment type="caution">
    <text evidence="3">The sequence shown here is derived from an EMBL/GenBank/DDBJ whole genome shotgun (WGS) entry which is preliminary data.</text>
</comment>
<feature type="region of interest" description="Disordered" evidence="1">
    <location>
        <begin position="114"/>
        <end position="133"/>
    </location>
</feature>
<dbReference type="AlphaFoldDB" id="A0A368HEE6"/>
<dbReference type="Proteomes" id="UP000253250">
    <property type="component" value="Unassembled WGS sequence"/>
</dbReference>
<accession>A0A368HEE6</accession>
<feature type="compositionally biased region" description="Pro residues" evidence="1">
    <location>
        <begin position="355"/>
        <end position="365"/>
    </location>
</feature>
<evidence type="ECO:0000313" key="3">
    <source>
        <dbReference type="EMBL" id="RCN56804.1"/>
    </source>
</evidence>
<sequence length="530" mass="58232">MPMVTIRFQGPQPNIVPIAACGAQCLAGCFPGACENVALILTLVSPEGIGDLVGCPPGFSHWQGLVHTVRISAMERVRTVSLKGLSRRQASIVSEGQREAARVWTACRDRHRKARQERTPWPTRDEYHKATPGGRFAPHSQSIQQVFRAFDAAVDSAGKNRRNGGQEIRYPYKDKRFYPLMWSAQAMHREARRMVLPMGRGRPSLVFPRPVWLSRKCACQMVWNGVHNELPISLEEPDSHTPDWGTTEKHATVDLGQIHQAAVVTNTGEALVVSGRGIRSLKHQQSKQLGEIASQRSRCQKGSRRWRKLGRTRAKRTLRCKRQVRGLRHKGTRQVGDFCKGRGIEALFVGDGVPPLRPPLQPAPEPAGVRPRTSMTCNRSPNKTASCLVGRMTHASPGMSVVHPAGMATRRGGMATRRGGVLYTATVTSPKGGTRGARPVALKAAGMSSAGSTCTRRRLVKWCRFRSASRITVQDLCGLGGVVARARATASCTTTRKRSNREWIAKPQKGRRRTSISSFVPVACAHPGSR</sequence>
<dbReference type="EMBL" id="PSYR01000002">
    <property type="protein sequence ID" value="RCN56804.1"/>
    <property type="molecule type" value="Genomic_DNA"/>
</dbReference>
<evidence type="ECO:0000256" key="1">
    <source>
        <dbReference type="SAM" id="MobiDB-lite"/>
    </source>
</evidence>
<proteinExistence type="predicted"/>
<reference evidence="3 4" key="1">
    <citation type="submission" date="2018-02" db="EMBL/GenBank/DDBJ databases">
        <title>Insights into the biology of acidophilic members of the Acidiferrobacteraceae family derived from comparative genomic analyses.</title>
        <authorList>
            <person name="Issotta F."/>
            <person name="Thyssen C."/>
            <person name="Mena C."/>
            <person name="Moya A."/>
            <person name="Bellenberg S."/>
            <person name="Sproer C."/>
            <person name="Covarrubias P.C."/>
            <person name="Sand W."/>
            <person name="Quatrini R."/>
            <person name="Vera M."/>
        </authorList>
    </citation>
    <scope>NUCLEOTIDE SEQUENCE [LARGE SCALE GENOMIC DNA]</scope>
    <source>
        <strain evidence="4">m-1</strain>
    </source>
</reference>
<feature type="domain" description="Probable transposase IS891/IS1136/IS1341" evidence="2">
    <location>
        <begin position="239"/>
        <end position="351"/>
    </location>
</feature>